<sequence length="223" mass="26118">MRVRAAIFDLYETLITEFSDGKRIYRRQQDDPERLGLSQDEFKREWRTRQERRMNGSFPTFHAVIRDILEQRSLSYPHDHVEQLYRARVEEKRLPFESIRPDILEMLGLLKKRGIKLGLISNCTEEEIIHFSRSPLADCFDDVIFSYEVGMAKPQKEIYLMACQRLGVAPEASIFVGDGGSDELRGARDAGLRPYHAYWFNTYLESDFRKLHAPLELRDILGS</sequence>
<dbReference type="RefSeq" id="WP_077567263.1">
    <property type="nucleotide sequence ID" value="NZ_MRVI01000001.1"/>
</dbReference>
<accession>A0ABX3JYG8</accession>
<dbReference type="NCBIfam" id="TIGR01509">
    <property type="entry name" value="HAD-SF-IA-v3"/>
    <property type="match status" value="1"/>
</dbReference>
<keyword evidence="5" id="KW-1185">Reference proteome</keyword>
<evidence type="ECO:0000256" key="3">
    <source>
        <dbReference type="ARBA" id="ARBA00022842"/>
    </source>
</evidence>
<dbReference type="InterPro" id="IPR036412">
    <property type="entry name" value="HAD-like_sf"/>
</dbReference>
<evidence type="ECO:0000256" key="2">
    <source>
        <dbReference type="ARBA" id="ARBA00022801"/>
    </source>
</evidence>
<dbReference type="InterPro" id="IPR051400">
    <property type="entry name" value="HAD-like_hydrolase"/>
</dbReference>
<keyword evidence="3" id="KW-0460">Magnesium</keyword>
<evidence type="ECO:0000313" key="5">
    <source>
        <dbReference type="Proteomes" id="UP000189059"/>
    </source>
</evidence>
<dbReference type="SFLD" id="SFLDS00003">
    <property type="entry name" value="Haloacid_Dehalogenase"/>
    <property type="match status" value="1"/>
</dbReference>
<dbReference type="InterPro" id="IPR006439">
    <property type="entry name" value="HAD-SF_hydro_IA"/>
</dbReference>
<name>A0ABX3JYG8_9BACL</name>
<dbReference type="Gene3D" id="3.40.50.1000">
    <property type="entry name" value="HAD superfamily/HAD-like"/>
    <property type="match status" value="1"/>
</dbReference>
<dbReference type="PANTHER" id="PTHR46470">
    <property type="entry name" value="N-ACYLNEURAMINATE-9-PHOSPHATASE"/>
    <property type="match status" value="1"/>
</dbReference>
<dbReference type="NCBIfam" id="TIGR01549">
    <property type="entry name" value="HAD-SF-IA-v1"/>
    <property type="match status" value="1"/>
</dbReference>
<dbReference type="EMBL" id="MRVI01000001">
    <property type="protein sequence ID" value="OOC62483.1"/>
    <property type="molecule type" value="Genomic_DNA"/>
</dbReference>
<dbReference type="Pfam" id="PF00702">
    <property type="entry name" value="Hydrolase"/>
    <property type="match status" value="1"/>
</dbReference>
<dbReference type="SUPFAM" id="SSF56784">
    <property type="entry name" value="HAD-like"/>
    <property type="match status" value="1"/>
</dbReference>
<dbReference type="PRINTS" id="PR00413">
    <property type="entry name" value="HADHALOGNASE"/>
</dbReference>
<evidence type="ECO:0000256" key="1">
    <source>
        <dbReference type="ARBA" id="ARBA00001946"/>
    </source>
</evidence>
<dbReference type="Proteomes" id="UP000189059">
    <property type="component" value="Unassembled WGS sequence"/>
</dbReference>
<comment type="cofactor">
    <cofactor evidence="1">
        <name>Mg(2+)</name>
        <dbReference type="ChEBI" id="CHEBI:18420"/>
    </cofactor>
</comment>
<reference evidence="4 5" key="1">
    <citation type="submission" date="2016-12" db="EMBL/GenBank/DDBJ databases">
        <title>Genome sequencing and description of Paenibacillus sp. nov. from high altitude lake in the Indian Trans- Himalayas.</title>
        <authorList>
            <person name="Kiran S."/>
            <person name="Swarnkar M.K."/>
            <person name="Rana A."/>
            <person name="Tewari R."/>
            <person name="Gulati A."/>
        </authorList>
    </citation>
    <scope>NUCLEOTIDE SEQUENCE [LARGE SCALE GENOMIC DNA]</scope>
    <source>
        <strain evidence="4 5">IHBB 9951</strain>
    </source>
</reference>
<evidence type="ECO:0000313" key="4">
    <source>
        <dbReference type="EMBL" id="OOC62483.1"/>
    </source>
</evidence>
<organism evidence="4 5">
    <name type="scientific">Paenibacillus ihbetae</name>
    <dbReference type="NCBI Taxonomy" id="1870820"/>
    <lineage>
        <taxon>Bacteria</taxon>
        <taxon>Bacillati</taxon>
        <taxon>Bacillota</taxon>
        <taxon>Bacilli</taxon>
        <taxon>Bacillales</taxon>
        <taxon>Paenibacillaceae</taxon>
        <taxon>Paenibacillus</taxon>
    </lineage>
</organism>
<dbReference type="InterPro" id="IPR023214">
    <property type="entry name" value="HAD_sf"/>
</dbReference>
<protein>
    <submittedName>
        <fullName evidence="4">Haloacid dehalogenase</fullName>
    </submittedName>
</protein>
<gene>
    <name evidence="4" type="ORF">BBD40_11785</name>
</gene>
<keyword evidence="2" id="KW-0378">Hydrolase</keyword>
<comment type="caution">
    <text evidence="4">The sequence shown here is derived from an EMBL/GenBank/DDBJ whole genome shotgun (WGS) entry which is preliminary data.</text>
</comment>
<proteinExistence type="predicted"/>
<dbReference type="SFLD" id="SFLDG01129">
    <property type="entry name" value="C1.5:_HAD__Beta-PGM__Phosphata"/>
    <property type="match status" value="1"/>
</dbReference>